<dbReference type="AlphaFoldDB" id="E7SC09"/>
<proteinExistence type="predicted"/>
<keyword evidence="2" id="KW-1185">Reference proteome</keyword>
<sequence length="47" mass="5503">MREKPTKCFESVNFFSKHAIIIGDYAQEKDREMKAVATPELEIERSE</sequence>
<gene>
    <name evidence="1" type="ORF">HMPREF9421_1068</name>
</gene>
<dbReference type="EMBL" id="AEQR01000019">
    <property type="protein sequence ID" value="EFV98960.1"/>
    <property type="molecule type" value="Genomic_DNA"/>
</dbReference>
<protein>
    <submittedName>
        <fullName evidence="1">Uncharacterized protein</fullName>
    </submittedName>
</protein>
<dbReference type="Proteomes" id="UP000002814">
    <property type="component" value="Unassembled WGS sequence"/>
</dbReference>
<accession>E7SC09</accession>
<dbReference type="HOGENOM" id="CLU_3173801_0_0_9"/>
<name>E7SC09_9STRE</name>
<evidence type="ECO:0000313" key="2">
    <source>
        <dbReference type="Proteomes" id="UP000002814"/>
    </source>
</evidence>
<evidence type="ECO:0000313" key="1">
    <source>
        <dbReference type="EMBL" id="EFV98960.1"/>
    </source>
</evidence>
<comment type="caution">
    <text evidence="1">The sequence shown here is derived from an EMBL/GenBank/DDBJ whole genome shotgun (WGS) entry which is preliminary data.</text>
</comment>
<reference evidence="1 2" key="1">
    <citation type="submission" date="2010-12" db="EMBL/GenBank/DDBJ databases">
        <authorList>
            <person name="Muzny D."/>
            <person name="Qin X."/>
            <person name="Deng J."/>
            <person name="Jiang H."/>
            <person name="Liu Y."/>
            <person name="Qu J."/>
            <person name="Song X.-Z."/>
            <person name="Zhang L."/>
            <person name="Thornton R."/>
            <person name="Coyle M."/>
            <person name="Francisco L."/>
            <person name="Jackson L."/>
            <person name="Javaid M."/>
            <person name="Korchina V."/>
            <person name="Kovar C."/>
            <person name="Mata R."/>
            <person name="Mathew T."/>
            <person name="Ngo R."/>
            <person name="Nguyen L."/>
            <person name="Nguyen N."/>
            <person name="Okwuonu G."/>
            <person name="Ongeri F."/>
            <person name="Pham C."/>
            <person name="Simmons D."/>
            <person name="Wilczek-Boney K."/>
            <person name="Hale W."/>
            <person name="Jakkamsetti A."/>
            <person name="Pham P."/>
            <person name="Ruth R."/>
            <person name="San Lucas F."/>
            <person name="Warren J."/>
            <person name="Zhang J."/>
            <person name="Zhao Z."/>
            <person name="Zhou C."/>
            <person name="Zhu D."/>
            <person name="Lee S."/>
            <person name="Bess C."/>
            <person name="Blankenburg K."/>
            <person name="Forbes L."/>
            <person name="Fu Q."/>
            <person name="Gubbala S."/>
            <person name="Hirani K."/>
            <person name="Jayaseelan J.C."/>
            <person name="Lara F."/>
            <person name="Munidasa M."/>
            <person name="Palculict T."/>
            <person name="Patil S."/>
            <person name="Pu L.-L."/>
            <person name="Saada N."/>
            <person name="Tang L."/>
            <person name="Weissenberger G."/>
            <person name="Zhu Y."/>
            <person name="Hemphill L."/>
            <person name="Shang Y."/>
            <person name="Youmans B."/>
            <person name="Ayvaz T."/>
            <person name="Ross M."/>
            <person name="Santibanez J."/>
            <person name="Aqrawi P."/>
            <person name="Gross S."/>
            <person name="Joshi V."/>
            <person name="Fowler G."/>
            <person name="Nazareth L."/>
            <person name="Reid J."/>
            <person name="Worley K."/>
            <person name="Petrosino J."/>
            <person name="Highlander S."/>
            <person name="Gibbs R."/>
        </authorList>
    </citation>
    <scope>NUCLEOTIDE SEQUENCE [LARGE SCALE GENOMIC DNA]</scope>
    <source>
        <strain evidence="1 2">ATCC 700641</strain>
    </source>
</reference>
<organism evidence="1 2">
    <name type="scientific">Streptococcus australis ATCC 700641</name>
    <dbReference type="NCBI Taxonomy" id="888833"/>
    <lineage>
        <taxon>Bacteria</taxon>
        <taxon>Bacillati</taxon>
        <taxon>Bacillota</taxon>
        <taxon>Bacilli</taxon>
        <taxon>Lactobacillales</taxon>
        <taxon>Streptococcaceae</taxon>
        <taxon>Streptococcus</taxon>
    </lineage>
</organism>